<dbReference type="GO" id="GO:0016791">
    <property type="term" value="F:phosphatase activity"/>
    <property type="evidence" value="ECO:0007669"/>
    <property type="project" value="TreeGrafter"/>
</dbReference>
<dbReference type="InterPro" id="IPR013078">
    <property type="entry name" value="His_Pase_superF_clade-1"/>
</dbReference>
<comment type="caution">
    <text evidence="1">The sequence shown here is derived from an EMBL/GenBank/DDBJ whole genome shotgun (WGS) entry which is preliminary data.</text>
</comment>
<evidence type="ECO:0000313" key="1">
    <source>
        <dbReference type="EMBL" id="ENN84475.1"/>
    </source>
</evidence>
<evidence type="ECO:0000313" key="2">
    <source>
        <dbReference type="Proteomes" id="UP000012429"/>
    </source>
</evidence>
<dbReference type="SUPFAM" id="SSF53254">
    <property type="entry name" value="Phosphoglycerate mutase-like"/>
    <property type="match status" value="1"/>
</dbReference>
<dbReference type="PANTHER" id="PTHR48100">
    <property type="entry name" value="BROAD-SPECIFICITY PHOSPHATASE YOR283W-RELATED"/>
    <property type="match status" value="1"/>
</dbReference>
<dbReference type="AlphaFoldDB" id="N6URY3"/>
<keyword evidence="2" id="KW-1185">Reference proteome</keyword>
<dbReference type="CDD" id="cd07067">
    <property type="entry name" value="HP_PGM_like"/>
    <property type="match status" value="1"/>
</dbReference>
<accession>N6URY3</accession>
<name>N6URY3_9HYPH</name>
<sequence length="206" mass="23133">MKRDGDAKSCCRMEIWSVMKTRLSWICHGPTEANRKGCFPDDEPLEEKAAQRDDLSLTRLGTIDRVWTSPALRARQTATLLGFDAIPDPAVRECDYGDWRGRSLTELHGSDPDSLALWMTDPDAVPHRGESLSSVVRRTGEWMGHHLHDAGHTVIITHASVIRAAVLHVLQAPPSAFWTIDVEPFGLVEMTSDGRRWQLRFPQVAK</sequence>
<dbReference type="Gene3D" id="3.40.50.1240">
    <property type="entry name" value="Phosphoglycerate mutase-like"/>
    <property type="match status" value="1"/>
</dbReference>
<protein>
    <submittedName>
        <fullName evidence="1">Phosphoglycerate mutase</fullName>
    </submittedName>
</protein>
<dbReference type="PATRIC" id="fig|363754.4.peg.6336"/>
<organism evidence="1 2">
    <name type="scientific">Rhizobium freirei PRF 81</name>
    <dbReference type="NCBI Taxonomy" id="363754"/>
    <lineage>
        <taxon>Bacteria</taxon>
        <taxon>Pseudomonadati</taxon>
        <taxon>Pseudomonadota</taxon>
        <taxon>Alphaproteobacteria</taxon>
        <taxon>Hyphomicrobiales</taxon>
        <taxon>Rhizobiaceae</taxon>
        <taxon>Rhizobium/Agrobacterium group</taxon>
        <taxon>Rhizobium</taxon>
    </lineage>
</organism>
<reference evidence="1 2" key="1">
    <citation type="journal article" date="2012" name="BMC Genomics">
        <title>Genomic basis of broad host range and environmental adaptability of Rhizobium tropici CIAT 899 and Rhizobium sp. PRF 81 which are used in inoculants for common bean (Phaseolus vulgaris L.).</title>
        <authorList>
            <person name="Ormeno-Orrillo E."/>
            <person name="Menna P."/>
            <person name="Almeida L.G."/>
            <person name="Ollero F.J."/>
            <person name="Nicolas M.F."/>
            <person name="Pains Rodrigues E."/>
            <person name="Shigueyoshi Nakatani A."/>
            <person name="Silva Batista J.S."/>
            <person name="Oliveira Chueire L.M."/>
            <person name="Souza R.C."/>
            <person name="Ribeiro Vasconcelos A.T."/>
            <person name="Megias M."/>
            <person name="Hungria M."/>
            <person name="Martinez-Romero E."/>
        </authorList>
    </citation>
    <scope>NUCLEOTIDE SEQUENCE [LARGE SCALE GENOMIC DNA]</scope>
    <source>
        <strain evidence="1 2">PRF 81</strain>
    </source>
</reference>
<proteinExistence type="predicted"/>
<dbReference type="InterPro" id="IPR029033">
    <property type="entry name" value="His_PPase_superfam"/>
</dbReference>
<dbReference type="InterPro" id="IPR050275">
    <property type="entry name" value="PGM_Phosphatase"/>
</dbReference>
<dbReference type="SMART" id="SM00855">
    <property type="entry name" value="PGAM"/>
    <property type="match status" value="1"/>
</dbReference>
<dbReference type="Proteomes" id="UP000012429">
    <property type="component" value="Unassembled WGS sequence"/>
</dbReference>
<dbReference type="Pfam" id="PF00300">
    <property type="entry name" value="His_Phos_1"/>
    <property type="match status" value="1"/>
</dbReference>
<gene>
    <name evidence="1" type="ORF">RHSP_72028</name>
</gene>
<dbReference type="STRING" id="363754.RHSP_72028"/>
<dbReference type="EMBL" id="AQHN01000089">
    <property type="protein sequence ID" value="ENN84475.1"/>
    <property type="molecule type" value="Genomic_DNA"/>
</dbReference>